<dbReference type="Pfam" id="PF00403">
    <property type="entry name" value="HMA"/>
    <property type="match status" value="1"/>
</dbReference>
<evidence type="ECO:0000313" key="3">
    <source>
        <dbReference type="EMBL" id="TBO30123.1"/>
    </source>
</evidence>
<dbReference type="CDD" id="cd00371">
    <property type="entry name" value="HMA"/>
    <property type="match status" value="1"/>
</dbReference>
<accession>A0A4Q9GX06</accession>
<protein>
    <submittedName>
        <fullName evidence="3">Heavy-metal-associated domain-containing protein</fullName>
    </submittedName>
</protein>
<dbReference type="OrthoDB" id="5513217at2"/>
<dbReference type="InterPro" id="IPR036163">
    <property type="entry name" value="HMA_dom_sf"/>
</dbReference>
<comment type="caution">
    <text evidence="3">The sequence shown here is derived from an EMBL/GenBank/DDBJ whole genome shotgun (WGS) entry which is preliminary data.</text>
</comment>
<name>A0A4Q9GX06_9BURK</name>
<dbReference type="GO" id="GO:0046872">
    <property type="term" value="F:metal ion binding"/>
    <property type="evidence" value="ECO:0007669"/>
    <property type="project" value="InterPro"/>
</dbReference>
<dbReference type="RefSeq" id="WP_130968116.1">
    <property type="nucleotide sequence ID" value="NZ_SIXI01000004.1"/>
</dbReference>
<evidence type="ECO:0000313" key="4">
    <source>
        <dbReference type="Proteomes" id="UP000292120"/>
    </source>
</evidence>
<reference evidence="3 4" key="1">
    <citation type="submission" date="2019-02" db="EMBL/GenBank/DDBJ databases">
        <title>Aquabacterium sp. strain KMB7.</title>
        <authorList>
            <person name="Chen W.-M."/>
        </authorList>
    </citation>
    <scope>NUCLEOTIDE SEQUENCE [LARGE SCALE GENOMIC DNA]</scope>
    <source>
        <strain evidence="3 4">KMB7</strain>
    </source>
</reference>
<dbReference type="Proteomes" id="UP000292120">
    <property type="component" value="Unassembled WGS sequence"/>
</dbReference>
<dbReference type="AlphaFoldDB" id="A0A4Q9GX06"/>
<evidence type="ECO:0000256" key="1">
    <source>
        <dbReference type="SAM" id="SignalP"/>
    </source>
</evidence>
<keyword evidence="4" id="KW-1185">Reference proteome</keyword>
<keyword evidence="1" id="KW-0732">Signal</keyword>
<organism evidence="3 4">
    <name type="scientific">Aquabacterium lacunae</name>
    <dbReference type="NCBI Taxonomy" id="2528630"/>
    <lineage>
        <taxon>Bacteria</taxon>
        <taxon>Pseudomonadati</taxon>
        <taxon>Pseudomonadota</taxon>
        <taxon>Betaproteobacteria</taxon>
        <taxon>Burkholderiales</taxon>
        <taxon>Aquabacterium</taxon>
    </lineage>
</organism>
<gene>
    <name evidence="3" type="ORF">EYS42_10480</name>
</gene>
<dbReference type="SUPFAM" id="SSF55008">
    <property type="entry name" value="HMA, heavy metal-associated domain"/>
    <property type="match status" value="1"/>
</dbReference>
<dbReference type="InterPro" id="IPR006121">
    <property type="entry name" value="HMA_dom"/>
</dbReference>
<feature type="domain" description="HMA" evidence="2">
    <location>
        <begin position="40"/>
        <end position="101"/>
    </location>
</feature>
<feature type="chain" id="PRO_5020366999" evidence="1">
    <location>
        <begin position="32"/>
        <end position="126"/>
    </location>
</feature>
<dbReference type="EMBL" id="SIXI01000004">
    <property type="protein sequence ID" value="TBO30123.1"/>
    <property type="molecule type" value="Genomic_DNA"/>
</dbReference>
<feature type="signal peptide" evidence="1">
    <location>
        <begin position="1"/>
        <end position="31"/>
    </location>
</feature>
<proteinExistence type="predicted"/>
<dbReference type="Gene3D" id="3.30.70.100">
    <property type="match status" value="1"/>
</dbReference>
<sequence length="126" mass="13332">MTPFQFTSIARRLIGVLTVSVVAALPVTASAAEAARSVKLQVNGMVCAFCAQGIEKRLKALPAAGPIFIDLRNKVVAIEQRPGQTLDAERVANEVRESGYEVVATEAVAATVAQIRTETRAANPGR</sequence>
<evidence type="ECO:0000259" key="2">
    <source>
        <dbReference type="Pfam" id="PF00403"/>
    </source>
</evidence>